<keyword evidence="2" id="KW-1185">Reference proteome</keyword>
<keyword evidence="1" id="KW-0472">Membrane</keyword>
<feature type="transmembrane region" description="Helical" evidence="1">
    <location>
        <begin position="84"/>
        <end position="103"/>
    </location>
</feature>
<keyword evidence="1" id="KW-0812">Transmembrane</keyword>
<sequence length="198" mass="22233">MLFIAILSVILLQVRLHLQLGALNLRTSSSLVLTIFQAQGFANLLFLVFWDRQRIADALLQSLMSNSTGVGVLRRRAILNNIHVGAMLSGCVLSLLLVCYSVLQLFTSHLPNPPIQPLPMHPYLKWASLGVFVYLSISFPAAYAQFASLISIITAEYRALNDDFIDDVNTYQLPVSKHYVSAHWKLGNTFNIFKRSLR</sequence>
<proteinExistence type="predicted"/>
<dbReference type="WBParaSite" id="ALUE_0001869701-mRNA-1">
    <property type="protein sequence ID" value="ALUE_0001869701-mRNA-1"/>
    <property type="gene ID" value="ALUE_0001869701"/>
</dbReference>
<organism evidence="2 3">
    <name type="scientific">Ascaris lumbricoides</name>
    <name type="common">Giant roundworm</name>
    <dbReference type="NCBI Taxonomy" id="6252"/>
    <lineage>
        <taxon>Eukaryota</taxon>
        <taxon>Metazoa</taxon>
        <taxon>Ecdysozoa</taxon>
        <taxon>Nematoda</taxon>
        <taxon>Chromadorea</taxon>
        <taxon>Rhabditida</taxon>
        <taxon>Spirurina</taxon>
        <taxon>Ascaridomorpha</taxon>
        <taxon>Ascaridoidea</taxon>
        <taxon>Ascarididae</taxon>
        <taxon>Ascaris</taxon>
    </lineage>
</organism>
<evidence type="ECO:0000313" key="3">
    <source>
        <dbReference type="WBParaSite" id="ALUE_0001869701-mRNA-1"/>
    </source>
</evidence>
<accession>A0A0M3IJ94</accession>
<name>A0A0M3IJ94_ASCLU</name>
<protein>
    <submittedName>
        <fullName evidence="3">G protein-coupled receptor</fullName>
    </submittedName>
</protein>
<dbReference type="Proteomes" id="UP000036681">
    <property type="component" value="Unplaced"/>
</dbReference>
<dbReference type="AlphaFoldDB" id="A0A0M3IJ94"/>
<feature type="transmembrane region" description="Helical" evidence="1">
    <location>
        <begin position="31"/>
        <end position="50"/>
    </location>
</feature>
<evidence type="ECO:0000313" key="2">
    <source>
        <dbReference type="Proteomes" id="UP000036681"/>
    </source>
</evidence>
<feature type="transmembrane region" description="Helical" evidence="1">
    <location>
        <begin position="123"/>
        <end position="143"/>
    </location>
</feature>
<reference evidence="3" key="1">
    <citation type="submission" date="2017-02" db="UniProtKB">
        <authorList>
            <consortium name="WormBaseParasite"/>
        </authorList>
    </citation>
    <scope>IDENTIFICATION</scope>
</reference>
<evidence type="ECO:0000256" key="1">
    <source>
        <dbReference type="SAM" id="Phobius"/>
    </source>
</evidence>
<keyword evidence="1" id="KW-1133">Transmembrane helix</keyword>